<sequence length="193" mass="21012">MRNAFLIALLGAGLVSCATVPKPLQGQFAASTPADGARGGQTGQTVRWGGEIIKVDPKADTTCFEILGRPLGDSARPLARDASEGRFLACRAGFYDPEVFRRGREVTVVGTVDGTQTGRVGEYDYIYPRVAAATIYLWPERTARVVGAYDPFFYDPWYRGGWGPWGPYGYGPYWGVPPVVIVKPKPEPPPKGR</sequence>
<proteinExistence type="predicted"/>
<dbReference type="AlphaFoldDB" id="A0A2W5KBL2"/>
<dbReference type="Pfam" id="PF03843">
    <property type="entry name" value="Slp"/>
    <property type="match status" value="1"/>
</dbReference>
<evidence type="ECO:0008006" key="4">
    <source>
        <dbReference type="Google" id="ProtNLM"/>
    </source>
</evidence>
<dbReference type="Proteomes" id="UP000249046">
    <property type="component" value="Unassembled WGS sequence"/>
</dbReference>
<feature type="chain" id="PRO_5015954175" description="Starvation-inducible outer membrane lipoprotein" evidence="1">
    <location>
        <begin position="19"/>
        <end position="193"/>
    </location>
</feature>
<gene>
    <name evidence="2" type="ORF">DI564_12190</name>
</gene>
<evidence type="ECO:0000313" key="3">
    <source>
        <dbReference type="Proteomes" id="UP000249046"/>
    </source>
</evidence>
<evidence type="ECO:0000256" key="1">
    <source>
        <dbReference type="SAM" id="SignalP"/>
    </source>
</evidence>
<dbReference type="GO" id="GO:0019867">
    <property type="term" value="C:outer membrane"/>
    <property type="evidence" value="ECO:0007669"/>
    <property type="project" value="InterPro"/>
</dbReference>
<reference evidence="2 3" key="1">
    <citation type="submission" date="2017-08" db="EMBL/GenBank/DDBJ databases">
        <title>Infants hospitalized years apart are colonized by the same room-sourced microbial strains.</title>
        <authorList>
            <person name="Brooks B."/>
            <person name="Olm M.R."/>
            <person name="Firek B.A."/>
            <person name="Baker R."/>
            <person name="Thomas B.C."/>
            <person name="Morowitz M.J."/>
            <person name="Banfield J.F."/>
        </authorList>
    </citation>
    <scope>NUCLEOTIDE SEQUENCE [LARGE SCALE GENOMIC DNA]</scope>
    <source>
        <strain evidence="2">S2_005_003_R2_42</strain>
    </source>
</reference>
<feature type="signal peptide" evidence="1">
    <location>
        <begin position="1"/>
        <end position="18"/>
    </location>
</feature>
<protein>
    <recommendedName>
        <fullName evidence="4">Starvation-inducible outer membrane lipoprotein</fullName>
    </recommendedName>
</protein>
<evidence type="ECO:0000313" key="2">
    <source>
        <dbReference type="EMBL" id="PZQ12808.1"/>
    </source>
</evidence>
<comment type="caution">
    <text evidence="2">The sequence shown here is derived from an EMBL/GenBank/DDBJ whole genome shotgun (WGS) entry which is preliminary data.</text>
</comment>
<organism evidence="2 3">
    <name type="scientific">Rhodanobacter denitrificans</name>
    <dbReference type="NCBI Taxonomy" id="666685"/>
    <lineage>
        <taxon>Bacteria</taxon>
        <taxon>Pseudomonadati</taxon>
        <taxon>Pseudomonadota</taxon>
        <taxon>Gammaproteobacteria</taxon>
        <taxon>Lysobacterales</taxon>
        <taxon>Rhodanobacteraceae</taxon>
        <taxon>Rhodanobacter</taxon>
    </lineage>
</organism>
<dbReference type="InterPro" id="IPR004658">
    <property type="entry name" value="OMP_Slp"/>
</dbReference>
<dbReference type="PIRSF" id="PIRSF004982">
    <property type="entry name" value="SlP"/>
    <property type="match status" value="1"/>
</dbReference>
<accession>A0A2W5KBL2</accession>
<dbReference type="PANTHER" id="PTHR37530:SF1">
    <property type="entry name" value="OUTER MEMBRANE PROTEIN SLP"/>
    <property type="match status" value="1"/>
</dbReference>
<dbReference type="EMBL" id="QFPO01000011">
    <property type="protein sequence ID" value="PZQ12808.1"/>
    <property type="molecule type" value="Genomic_DNA"/>
</dbReference>
<dbReference type="PROSITE" id="PS51257">
    <property type="entry name" value="PROKAR_LIPOPROTEIN"/>
    <property type="match status" value="1"/>
</dbReference>
<dbReference type="NCBIfam" id="TIGR00752">
    <property type="entry name" value="slp"/>
    <property type="match status" value="1"/>
</dbReference>
<keyword evidence="1" id="KW-0732">Signal</keyword>
<dbReference type="PANTHER" id="PTHR37530">
    <property type="entry name" value="OUTER MEMBRANE PROTEIN SLP"/>
    <property type="match status" value="1"/>
</dbReference>
<name>A0A2W5KBL2_9GAMM</name>